<dbReference type="Pfam" id="PF13556">
    <property type="entry name" value="HTH_30"/>
    <property type="match status" value="1"/>
</dbReference>
<name>A0ABT5VIE7_9BACI</name>
<keyword evidence="3" id="KW-1185">Reference proteome</keyword>
<comment type="caution">
    <text evidence="2">The sequence shown here is derived from an EMBL/GenBank/DDBJ whole genome shotgun (WGS) entry which is preliminary data.</text>
</comment>
<protein>
    <submittedName>
        <fullName evidence="2">Helix-turn-helix domain-containing protein</fullName>
    </submittedName>
</protein>
<gene>
    <name evidence="2" type="ORF">N7Z68_16415</name>
</gene>
<proteinExistence type="predicted"/>
<evidence type="ECO:0000313" key="3">
    <source>
        <dbReference type="Proteomes" id="UP001148125"/>
    </source>
</evidence>
<dbReference type="PANTHER" id="PTHR33744">
    <property type="entry name" value="CARBOHYDRATE DIACID REGULATOR"/>
    <property type="match status" value="1"/>
</dbReference>
<dbReference type="RefSeq" id="WP_275119555.1">
    <property type="nucleotide sequence ID" value="NZ_JAOTPO010000012.1"/>
</dbReference>
<dbReference type="InterPro" id="IPR042070">
    <property type="entry name" value="PucR_C-HTH_sf"/>
</dbReference>
<organism evidence="2 3">
    <name type="scientific">Alkalihalobacterium chitinilyticum</name>
    <dbReference type="NCBI Taxonomy" id="2980103"/>
    <lineage>
        <taxon>Bacteria</taxon>
        <taxon>Bacillati</taxon>
        <taxon>Bacillota</taxon>
        <taxon>Bacilli</taxon>
        <taxon>Bacillales</taxon>
        <taxon>Bacillaceae</taxon>
        <taxon>Alkalihalobacterium</taxon>
    </lineage>
</organism>
<dbReference type="PANTHER" id="PTHR33744:SF15">
    <property type="entry name" value="CARBOHYDRATE DIACID REGULATOR"/>
    <property type="match status" value="1"/>
</dbReference>
<dbReference type="InterPro" id="IPR051448">
    <property type="entry name" value="CdaR-like_regulators"/>
</dbReference>
<feature type="domain" description="PucR C-terminal helix-turn-helix" evidence="1">
    <location>
        <begin position="236"/>
        <end position="293"/>
    </location>
</feature>
<reference evidence="2" key="1">
    <citation type="submission" date="2024-05" db="EMBL/GenBank/DDBJ databases">
        <title>Alkalihalobacillus sp. strain MEB203 novel alkaliphilic bacterium from Lonar Lake, India.</title>
        <authorList>
            <person name="Joshi A."/>
            <person name="Thite S."/>
            <person name="Mengade P."/>
        </authorList>
    </citation>
    <scope>NUCLEOTIDE SEQUENCE</scope>
    <source>
        <strain evidence="2">MEB 203</strain>
    </source>
</reference>
<dbReference type="InterPro" id="IPR025736">
    <property type="entry name" value="PucR_C-HTH_dom"/>
</dbReference>
<evidence type="ECO:0000259" key="1">
    <source>
        <dbReference type="Pfam" id="PF13556"/>
    </source>
</evidence>
<dbReference type="Gene3D" id="1.10.10.2840">
    <property type="entry name" value="PucR C-terminal helix-turn-helix domain"/>
    <property type="match status" value="1"/>
</dbReference>
<accession>A0ABT5VIE7</accession>
<evidence type="ECO:0000313" key="2">
    <source>
        <dbReference type="EMBL" id="MDE5414946.1"/>
    </source>
</evidence>
<dbReference type="EMBL" id="JAOTPO010000012">
    <property type="protein sequence ID" value="MDE5414946.1"/>
    <property type="molecule type" value="Genomic_DNA"/>
</dbReference>
<sequence length="298" mass="34942">MINELERRFGTSFYLKYQSSLPNTIKWYTTPAGEVFGIDTASVDDQDISLLDIILEETEIQPVQLNEREQQWLNYLTHANENEPQFDKDYFRFIHFSTSHEIENTSELNDIFLHSFSDHQIIIIWKSNQEGLIVEFFNDLPIETDDFEELSAALTSDFFINVHFFVGAKLSKVTTARQQYGWEEKCFAVMKNLSTSQHVTYFHQATPYLLLEHVPLEALQKISSQLIKEVNLDKELIKTIQVYFKNNLNTTLAAKELFMHRNTLQYRIDKFIEKTGIDIKHFDQAVSVYIALIIYQTL</sequence>
<dbReference type="Proteomes" id="UP001148125">
    <property type="component" value="Unassembled WGS sequence"/>
</dbReference>